<proteinExistence type="predicted"/>
<feature type="compositionally biased region" description="Basic and acidic residues" evidence="1">
    <location>
        <begin position="333"/>
        <end position="360"/>
    </location>
</feature>
<evidence type="ECO:0000313" key="2">
    <source>
        <dbReference type="EMBL" id="CAF0925530.1"/>
    </source>
</evidence>
<feature type="region of interest" description="Disordered" evidence="1">
    <location>
        <begin position="333"/>
        <end position="376"/>
    </location>
</feature>
<sequence>MSDKNNENELISQIQQKEKEKKDLWQNLKIDFKLDYSVFPDNKTVFPDNKIYGTINVTPKEARDLIKEFVLAVDNSNRTVFNSKFRYISASGFDPTKNNISIHIDAIPRSPDLTRKQSNTERFSIMRQIFSFTPTVNIEWPGSGSKPNLIIQWYHLGDPVVKQYVLVLDEKEVRYIRDPSIADVYKVCINNLEPGREPTKHTIQIIAKLNHGKEPYLSDLIEVIVPNVKSENIQVITISELEEQKEDEETSSPKVANQSKDKQPKPCMPQQPQTKHNQQSDTIFTNRSCGCSKPHEEFPGIEHYLGINYNRLSSSSSLIQNTPPNQITVVFGRDKSTARPNVKDIDNNNNYCRHEKQDTDHNDDDDIVTAGNSSNK</sequence>
<protein>
    <submittedName>
        <fullName evidence="2">Uncharacterized protein</fullName>
    </submittedName>
</protein>
<organism evidence="2 3">
    <name type="scientific">Rotaria sordida</name>
    <dbReference type="NCBI Taxonomy" id="392033"/>
    <lineage>
        <taxon>Eukaryota</taxon>
        <taxon>Metazoa</taxon>
        <taxon>Spiralia</taxon>
        <taxon>Gnathifera</taxon>
        <taxon>Rotifera</taxon>
        <taxon>Eurotatoria</taxon>
        <taxon>Bdelloidea</taxon>
        <taxon>Philodinida</taxon>
        <taxon>Philodinidae</taxon>
        <taxon>Rotaria</taxon>
    </lineage>
</organism>
<dbReference type="EMBL" id="CAJNOH010000172">
    <property type="protein sequence ID" value="CAF0925530.1"/>
    <property type="molecule type" value="Genomic_DNA"/>
</dbReference>
<evidence type="ECO:0000256" key="1">
    <source>
        <dbReference type="SAM" id="MobiDB-lite"/>
    </source>
</evidence>
<dbReference type="AlphaFoldDB" id="A0A814BDP4"/>
<gene>
    <name evidence="2" type="ORF">PYM288_LOCUS10766</name>
</gene>
<dbReference type="Proteomes" id="UP000663854">
    <property type="component" value="Unassembled WGS sequence"/>
</dbReference>
<accession>A0A814BDP4</accession>
<name>A0A814BDP4_9BILA</name>
<comment type="caution">
    <text evidence="2">The sequence shown here is derived from an EMBL/GenBank/DDBJ whole genome shotgun (WGS) entry which is preliminary data.</text>
</comment>
<reference evidence="2" key="1">
    <citation type="submission" date="2021-02" db="EMBL/GenBank/DDBJ databases">
        <authorList>
            <person name="Nowell W R."/>
        </authorList>
    </citation>
    <scope>NUCLEOTIDE SEQUENCE</scope>
</reference>
<feature type="region of interest" description="Disordered" evidence="1">
    <location>
        <begin position="243"/>
        <end position="281"/>
    </location>
</feature>
<evidence type="ECO:0000313" key="3">
    <source>
        <dbReference type="Proteomes" id="UP000663854"/>
    </source>
</evidence>